<reference evidence="2 3" key="1">
    <citation type="submission" date="2022-08" db="EMBL/GenBank/DDBJ databases">
        <title>Algoriphagus sp. CAU 1643 isolated from mud.</title>
        <authorList>
            <person name="Kim W."/>
        </authorList>
    </citation>
    <scope>NUCLEOTIDE SEQUENCE [LARGE SCALE GENOMIC DNA]</scope>
    <source>
        <strain evidence="2 3">CAU 1643</strain>
    </source>
</reference>
<dbReference type="InterPro" id="IPR015919">
    <property type="entry name" value="Cadherin-like_sf"/>
</dbReference>
<feature type="non-terminal residue" evidence="2">
    <location>
        <position position="291"/>
    </location>
</feature>
<name>A0ABT2G7I1_9BACT</name>
<proteinExistence type="predicted"/>
<accession>A0ABT2G7I1</accession>
<dbReference type="Gene3D" id="2.60.40.10">
    <property type="entry name" value="Immunoglobulins"/>
    <property type="match status" value="1"/>
</dbReference>
<dbReference type="EMBL" id="JANWGH010000003">
    <property type="protein sequence ID" value="MCS5491236.1"/>
    <property type="molecule type" value="Genomic_DNA"/>
</dbReference>
<dbReference type="RefSeq" id="WP_259414908.1">
    <property type="nucleotide sequence ID" value="NZ_JANWGH010000003.1"/>
</dbReference>
<gene>
    <name evidence="2" type="ORF">NY014_12385</name>
</gene>
<dbReference type="SUPFAM" id="SSF49313">
    <property type="entry name" value="Cadherin-like"/>
    <property type="match status" value="1"/>
</dbReference>
<dbReference type="Pfam" id="PF19081">
    <property type="entry name" value="Ig_7"/>
    <property type="match status" value="1"/>
</dbReference>
<dbReference type="InterPro" id="IPR013783">
    <property type="entry name" value="Ig-like_fold"/>
</dbReference>
<comment type="caution">
    <text evidence="2">The sequence shown here is derived from an EMBL/GenBank/DDBJ whole genome shotgun (WGS) entry which is preliminary data.</text>
</comment>
<protein>
    <recommendedName>
        <fullName evidence="1">Ig-like domain-containing protein</fullName>
    </recommendedName>
</protein>
<organism evidence="2 3">
    <name type="scientific">Algoriphagus limi</name>
    <dbReference type="NCBI Taxonomy" id="2975273"/>
    <lineage>
        <taxon>Bacteria</taxon>
        <taxon>Pseudomonadati</taxon>
        <taxon>Bacteroidota</taxon>
        <taxon>Cytophagia</taxon>
        <taxon>Cytophagales</taxon>
        <taxon>Cyclobacteriaceae</taxon>
        <taxon>Algoriphagus</taxon>
    </lineage>
</organism>
<evidence type="ECO:0000259" key="1">
    <source>
        <dbReference type="Pfam" id="PF19081"/>
    </source>
</evidence>
<dbReference type="Proteomes" id="UP001206788">
    <property type="component" value="Unassembled WGS sequence"/>
</dbReference>
<evidence type="ECO:0000313" key="3">
    <source>
        <dbReference type="Proteomes" id="UP001206788"/>
    </source>
</evidence>
<sequence>MSRTLLKVSLFIVLIFFSWKFYAQTKEINISDLKPFIQLFEAEEQKEIEPITTIKKEVDPKENLRIEEIFACTINLTSAAGTDIQTICEEQNIVNITYEVLGSGSVSVIGLPTGVTYSMSGNTLTISGAPGPGTAGSYPFEVNASGGSCAGTTTETGTITVTPETEITSQPVGETVCQNGSVTDLSVAATGTGTISYEWFVNSSNSYSGATSVGTGATHTPDISNDGTFYYFATATSATCGSVNSDIVQLTVTPETEITSQPVGETVCQNGSVTDLSVAATGTGTISYEWF</sequence>
<evidence type="ECO:0000313" key="2">
    <source>
        <dbReference type="EMBL" id="MCS5491236.1"/>
    </source>
</evidence>
<keyword evidence="3" id="KW-1185">Reference proteome</keyword>
<dbReference type="InterPro" id="IPR044023">
    <property type="entry name" value="Ig_7"/>
</dbReference>
<feature type="domain" description="Ig-like" evidence="1">
    <location>
        <begin position="172"/>
        <end position="254"/>
    </location>
</feature>